<dbReference type="FunFam" id="2.60.120.920:FF:000004">
    <property type="entry name" value="Butyrophilin subfamily 1 member A1"/>
    <property type="match status" value="1"/>
</dbReference>
<dbReference type="InterPro" id="IPR013320">
    <property type="entry name" value="ConA-like_dom_sf"/>
</dbReference>
<dbReference type="CDD" id="cd19769">
    <property type="entry name" value="Bbox2_TRIM16-like"/>
    <property type="match status" value="1"/>
</dbReference>
<dbReference type="PROSITE" id="PS50119">
    <property type="entry name" value="ZF_BBOX"/>
    <property type="match status" value="1"/>
</dbReference>
<dbReference type="Gene3D" id="2.60.120.920">
    <property type="match status" value="1"/>
</dbReference>
<dbReference type="SMART" id="SM00449">
    <property type="entry name" value="SPRY"/>
    <property type="match status" value="1"/>
</dbReference>
<keyword evidence="4" id="KW-0862">Zinc</keyword>
<organism evidence="11 12">
    <name type="scientific">Atractosteus spatula</name>
    <name type="common">Alligator gar</name>
    <name type="synonym">Lepisosteus spatula</name>
    <dbReference type="NCBI Taxonomy" id="7917"/>
    <lineage>
        <taxon>Eukaryota</taxon>
        <taxon>Metazoa</taxon>
        <taxon>Chordata</taxon>
        <taxon>Craniata</taxon>
        <taxon>Vertebrata</taxon>
        <taxon>Euteleostomi</taxon>
        <taxon>Actinopterygii</taxon>
        <taxon>Neopterygii</taxon>
        <taxon>Holostei</taxon>
        <taxon>Semionotiformes</taxon>
        <taxon>Lepisosteidae</taxon>
        <taxon>Atractosteus</taxon>
    </lineage>
</organism>
<dbReference type="InterPro" id="IPR000315">
    <property type="entry name" value="Znf_B-box"/>
</dbReference>
<dbReference type="SUPFAM" id="SSF49899">
    <property type="entry name" value="Concanavalin A-like lectins/glucanases"/>
    <property type="match status" value="1"/>
</dbReference>
<dbReference type="CDD" id="cd13733">
    <property type="entry name" value="SPRY_PRY_C-I_1"/>
    <property type="match status" value="1"/>
</dbReference>
<evidence type="ECO:0000259" key="8">
    <source>
        <dbReference type="PROSITE" id="PS50089"/>
    </source>
</evidence>
<keyword evidence="1" id="KW-0399">Innate immunity</keyword>
<dbReference type="InterPro" id="IPR043136">
    <property type="entry name" value="B30.2/SPRY_sf"/>
</dbReference>
<dbReference type="InterPro" id="IPR006574">
    <property type="entry name" value="PRY"/>
</dbReference>
<evidence type="ECO:0000256" key="1">
    <source>
        <dbReference type="ARBA" id="ARBA00022588"/>
    </source>
</evidence>
<dbReference type="InterPro" id="IPR001870">
    <property type="entry name" value="B30.2/SPRY"/>
</dbReference>
<dbReference type="PROSITE" id="PS50089">
    <property type="entry name" value="ZF_RING_2"/>
    <property type="match status" value="1"/>
</dbReference>
<dbReference type="Pfam" id="PF00622">
    <property type="entry name" value="SPRY"/>
    <property type="match status" value="1"/>
</dbReference>
<dbReference type="Pfam" id="PF13445">
    <property type="entry name" value="zf-RING_UBOX"/>
    <property type="match status" value="1"/>
</dbReference>
<reference evidence="11" key="1">
    <citation type="journal article" date="2021" name="Cell">
        <title>Tracing the genetic footprints of vertebrate landing in non-teleost ray-finned fishes.</title>
        <authorList>
            <person name="Bi X."/>
            <person name="Wang K."/>
            <person name="Yang L."/>
            <person name="Pan H."/>
            <person name="Jiang H."/>
            <person name="Wei Q."/>
            <person name="Fang M."/>
            <person name="Yu H."/>
            <person name="Zhu C."/>
            <person name="Cai Y."/>
            <person name="He Y."/>
            <person name="Gan X."/>
            <person name="Zeng H."/>
            <person name="Yu D."/>
            <person name="Zhu Y."/>
            <person name="Jiang H."/>
            <person name="Qiu Q."/>
            <person name="Yang H."/>
            <person name="Zhang Y.E."/>
            <person name="Wang W."/>
            <person name="Zhu M."/>
            <person name="He S."/>
            <person name="Zhang G."/>
        </authorList>
    </citation>
    <scope>NUCLEOTIDE SEQUENCE</scope>
    <source>
        <strain evidence="11">Allg_001</strain>
    </source>
</reference>
<dbReference type="InterPro" id="IPR001841">
    <property type="entry name" value="Znf_RING"/>
</dbReference>
<dbReference type="InterPro" id="IPR003877">
    <property type="entry name" value="SPRY_dom"/>
</dbReference>
<dbReference type="InterPro" id="IPR058030">
    <property type="entry name" value="TRIM8/14/16/25/29/45/65_CC"/>
</dbReference>
<protein>
    <submittedName>
        <fullName evidence="11">A33 protein</fullName>
    </submittedName>
</protein>
<dbReference type="AlphaFoldDB" id="A0A8J7NUL6"/>
<keyword evidence="12" id="KW-1185">Reference proteome</keyword>
<dbReference type="Proteomes" id="UP000736164">
    <property type="component" value="Unassembled WGS sequence"/>
</dbReference>
<feature type="domain" description="RING-type" evidence="8">
    <location>
        <begin position="15"/>
        <end position="55"/>
    </location>
</feature>
<dbReference type="SMART" id="SM00184">
    <property type="entry name" value="RING"/>
    <property type="match status" value="1"/>
</dbReference>
<dbReference type="PANTHER" id="PTHR25465:SF32">
    <property type="entry name" value="BLOODTHIRSTY-RELATED GENE FAMILY, MEMBER 16 ISOFORM X1-RELATED"/>
    <property type="match status" value="1"/>
</dbReference>
<dbReference type="InterPro" id="IPR017907">
    <property type="entry name" value="Znf_RING_CS"/>
</dbReference>
<dbReference type="Gene3D" id="4.10.830.40">
    <property type="match status" value="1"/>
</dbReference>
<dbReference type="GO" id="GO:0005737">
    <property type="term" value="C:cytoplasm"/>
    <property type="evidence" value="ECO:0007669"/>
    <property type="project" value="UniProtKB-ARBA"/>
</dbReference>
<evidence type="ECO:0000256" key="2">
    <source>
        <dbReference type="ARBA" id="ARBA00022723"/>
    </source>
</evidence>
<dbReference type="PROSITE" id="PS00518">
    <property type="entry name" value="ZF_RING_1"/>
    <property type="match status" value="1"/>
</dbReference>
<dbReference type="GO" id="GO:0008270">
    <property type="term" value="F:zinc ion binding"/>
    <property type="evidence" value="ECO:0007669"/>
    <property type="project" value="UniProtKB-KW"/>
</dbReference>
<dbReference type="InterPro" id="IPR051051">
    <property type="entry name" value="E3_ubiq-ligase_TRIM/RNF"/>
</dbReference>
<dbReference type="Pfam" id="PF13765">
    <property type="entry name" value="PRY"/>
    <property type="match status" value="1"/>
</dbReference>
<feature type="coiled-coil region" evidence="7">
    <location>
        <begin position="238"/>
        <end position="294"/>
    </location>
</feature>
<dbReference type="SMART" id="SM00589">
    <property type="entry name" value="PRY"/>
    <property type="match status" value="1"/>
</dbReference>
<dbReference type="GO" id="GO:0045087">
    <property type="term" value="P:innate immune response"/>
    <property type="evidence" value="ECO:0007669"/>
    <property type="project" value="UniProtKB-KW"/>
</dbReference>
<dbReference type="InterPro" id="IPR013083">
    <property type="entry name" value="Znf_RING/FYVE/PHD"/>
</dbReference>
<dbReference type="Pfam" id="PF00643">
    <property type="entry name" value="zf-B_box"/>
    <property type="match status" value="1"/>
</dbReference>
<evidence type="ECO:0000259" key="10">
    <source>
        <dbReference type="PROSITE" id="PS50188"/>
    </source>
</evidence>
<evidence type="ECO:0000256" key="3">
    <source>
        <dbReference type="ARBA" id="ARBA00022771"/>
    </source>
</evidence>
<dbReference type="Gene3D" id="3.30.40.10">
    <property type="entry name" value="Zinc/RING finger domain, C3HC4 (zinc finger)"/>
    <property type="match status" value="1"/>
</dbReference>
<dbReference type="InterPro" id="IPR027370">
    <property type="entry name" value="Znf-RING_euk"/>
</dbReference>
<evidence type="ECO:0000256" key="5">
    <source>
        <dbReference type="ARBA" id="ARBA00022859"/>
    </source>
</evidence>
<name>A0A8J7NUL6_ATRSP</name>
<evidence type="ECO:0000259" key="9">
    <source>
        <dbReference type="PROSITE" id="PS50119"/>
    </source>
</evidence>
<evidence type="ECO:0000313" key="12">
    <source>
        <dbReference type="Proteomes" id="UP000736164"/>
    </source>
</evidence>
<dbReference type="Pfam" id="PF25600">
    <property type="entry name" value="TRIM_CC"/>
    <property type="match status" value="1"/>
</dbReference>
<evidence type="ECO:0000256" key="7">
    <source>
        <dbReference type="SAM" id="Coils"/>
    </source>
</evidence>
<dbReference type="SUPFAM" id="SSF57850">
    <property type="entry name" value="RING/U-box"/>
    <property type="match status" value="1"/>
</dbReference>
<comment type="caution">
    <text evidence="11">The sequence shown here is derived from an EMBL/GenBank/DDBJ whole genome shotgun (WGS) entry which is preliminary data.</text>
</comment>
<dbReference type="PRINTS" id="PR01407">
    <property type="entry name" value="BUTYPHLNCDUF"/>
</dbReference>
<dbReference type="PANTHER" id="PTHR25465">
    <property type="entry name" value="B-BOX DOMAIN CONTAINING"/>
    <property type="match status" value="1"/>
</dbReference>
<evidence type="ECO:0000256" key="4">
    <source>
        <dbReference type="ARBA" id="ARBA00022833"/>
    </source>
</evidence>
<evidence type="ECO:0000313" key="11">
    <source>
        <dbReference type="EMBL" id="MBN3320129.1"/>
    </source>
</evidence>
<dbReference type="EMBL" id="JAAWVO010050968">
    <property type="protein sequence ID" value="MBN3320129.1"/>
    <property type="molecule type" value="Genomic_DNA"/>
</dbReference>
<feature type="non-terminal residue" evidence="11">
    <location>
        <position position="1"/>
    </location>
</feature>
<feature type="domain" description="B30.2/SPRY" evidence="10">
    <location>
        <begin position="343"/>
        <end position="537"/>
    </location>
</feature>
<dbReference type="InterPro" id="IPR003879">
    <property type="entry name" value="Butyrophylin_SPRY"/>
</dbReference>
<dbReference type="PROSITE" id="PS50188">
    <property type="entry name" value="B302_SPRY"/>
    <property type="match status" value="1"/>
</dbReference>
<dbReference type="Gene3D" id="3.30.160.60">
    <property type="entry name" value="Classic Zinc Finger"/>
    <property type="match status" value="1"/>
</dbReference>
<keyword evidence="5" id="KW-0391">Immunity</keyword>
<dbReference type="SMART" id="SM00336">
    <property type="entry name" value="BBOX"/>
    <property type="match status" value="1"/>
</dbReference>
<keyword evidence="3 6" id="KW-0863">Zinc-finger</keyword>
<keyword evidence="2" id="KW-0479">Metal-binding</keyword>
<gene>
    <name evidence="11" type="primary">A33_15</name>
    <name evidence="11" type="ORF">GTO95_0010981</name>
</gene>
<proteinExistence type="predicted"/>
<keyword evidence="7" id="KW-0175">Coiled coil</keyword>
<feature type="domain" description="B box-type" evidence="9">
    <location>
        <begin position="144"/>
        <end position="184"/>
    </location>
</feature>
<evidence type="ECO:0000256" key="6">
    <source>
        <dbReference type="PROSITE-ProRule" id="PRU00024"/>
    </source>
</evidence>
<accession>A0A8J7NUL6</accession>
<dbReference type="SUPFAM" id="SSF57845">
    <property type="entry name" value="B-box zinc-binding domain"/>
    <property type="match status" value="1"/>
</dbReference>
<feature type="non-terminal residue" evidence="11">
    <location>
        <position position="541"/>
    </location>
</feature>
<sequence>MASPSSVLSEEQFLCSICLDTFTSPVSTPCGHSFCLACIGGYWDSSDVCQCPLCKTKFPIRPDLSVNRSLAEITEQFKRTRVSSDEGLCAKPGEVSCDSCTGRKLKAVKSCLVCLASYCETHIQPHYQGAAFRRHRLIEPVESLEDRLCEKHERLLELFCRTDQTCVCVLCTETDHKTHSTVPAETEWTEKKTQLRKTETEVQQMIQDRLKKVEEIKQAVELSKSCAQREMEDSLQVFTALRNSIERSQAELIELIEEKQRAAERRAEGIIKELEQEITELKRRNTELEQLSHTEDHIHFLQSFPSLCSPPHPKDWSDIPVHPDLCLGAVRRAVCQLEDRLREEVEKVPGVKFKRLRKHAADVTLDANTAHLYLILSEDGKQVRHGDTRQDLPDNPERFDDCVYVLGKDGITSGRHYWEVEVGEKTEWDLGVARESINRKGGITLSPQYGYWTVWLENGNEYKACDDSSVLLPLSQKPQKVGVYVDYEGGQVSFYNVDNRSHIYTFTASFTEKLFPLFSPGLHQRGTNSAPLIICPVSHTD</sequence>